<proteinExistence type="predicted"/>
<protein>
    <submittedName>
        <fullName evidence="1">Uncharacterized protein</fullName>
    </submittedName>
</protein>
<dbReference type="Proteomes" id="UP001500622">
    <property type="component" value="Unassembled WGS sequence"/>
</dbReference>
<keyword evidence="2" id="KW-1185">Reference proteome</keyword>
<gene>
    <name evidence="1" type="ORF">GCM10023169_41180</name>
</gene>
<evidence type="ECO:0000313" key="1">
    <source>
        <dbReference type="EMBL" id="GAA4434060.1"/>
    </source>
</evidence>
<name>A0ABP8LQ87_9MICO</name>
<reference evidence="2" key="1">
    <citation type="journal article" date="2019" name="Int. J. Syst. Evol. Microbiol.">
        <title>The Global Catalogue of Microorganisms (GCM) 10K type strain sequencing project: providing services to taxonomists for standard genome sequencing and annotation.</title>
        <authorList>
            <consortium name="The Broad Institute Genomics Platform"/>
            <consortium name="The Broad Institute Genome Sequencing Center for Infectious Disease"/>
            <person name="Wu L."/>
            <person name="Ma J."/>
        </authorList>
    </citation>
    <scope>NUCLEOTIDE SEQUENCE [LARGE SCALE GENOMIC DNA]</scope>
    <source>
        <strain evidence="2">JCM 17810</strain>
    </source>
</reference>
<dbReference type="EMBL" id="BAABGN010000027">
    <property type="protein sequence ID" value="GAA4434060.1"/>
    <property type="molecule type" value="Genomic_DNA"/>
</dbReference>
<evidence type="ECO:0000313" key="2">
    <source>
        <dbReference type="Proteomes" id="UP001500622"/>
    </source>
</evidence>
<accession>A0ABP8LQ87</accession>
<organism evidence="1 2">
    <name type="scientific">Georgenia halophila</name>
    <dbReference type="NCBI Taxonomy" id="620889"/>
    <lineage>
        <taxon>Bacteria</taxon>
        <taxon>Bacillati</taxon>
        <taxon>Actinomycetota</taxon>
        <taxon>Actinomycetes</taxon>
        <taxon>Micrococcales</taxon>
        <taxon>Bogoriellaceae</taxon>
        <taxon>Georgenia</taxon>
    </lineage>
</organism>
<comment type="caution">
    <text evidence="1">The sequence shown here is derived from an EMBL/GenBank/DDBJ whole genome shotgun (WGS) entry which is preliminary data.</text>
</comment>
<sequence>MRFCLAIEQQTELPAGGYTPIRSDAATEEFRQRFPHAVAPLENLDAGYAPLSLSYNRIYNQSDGPWLEMFRTAVFDGEVDAAMENAQSRYDQILRQGDA</sequence>